<sequence>MSAEHQSASELRPYLTRRSVLRLALGAPVAAGLITLPSTVQASPAGARIERIAVGRGKLRAVGRAEHLRDLGSTDSPARRSAAVDIYATKQFRTESFSGAALTWAGDAPSTATLLLRTRNRGGGWSEWTTLHDDGHGPDPNSPEASHARRGTDFVIAGRSDAVEVRIEVPAGAIPEDLSIELIDPGHSEADAAAEAMSAGGVETAAARPTIRSRANWGADESIRGSATYGQVRGAFVHHTAGRNGYSQSEVPGIIRSIYTYHVNGRGWKDIGYNFLIDRFGRIWEGRHGGVTRAVIGAHTAGYNSYAFGTALLGSYGGTNPSNAALNAFADVIAWKFSVHNVDPRRVSYPPSLTQQPAIAGHRDASATECPGARLYGNLSTIRGRVANRLG</sequence>
<dbReference type="Gene3D" id="3.40.80.10">
    <property type="entry name" value="Peptidoglycan recognition protein-like"/>
    <property type="match status" value="1"/>
</dbReference>
<dbReference type="RefSeq" id="WP_162448383.1">
    <property type="nucleotide sequence ID" value="NZ_WLZY01000001.1"/>
</dbReference>
<evidence type="ECO:0000256" key="1">
    <source>
        <dbReference type="ARBA" id="ARBA00007553"/>
    </source>
</evidence>
<dbReference type="GO" id="GO:0009253">
    <property type="term" value="P:peptidoglycan catabolic process"/>
    <property type="evidence" value="ECO:0007669"/>
    <property type="project" value="InterPro"/>
</dbReference>
<dbReference type="CDD" id="cd06583">
    <property type="entry name" value="PGRP"/>
    <property type="match status" value="1"/>
</dbReference>
<accession>A0A7K3LXI3</accession>
<dbReference type="AlphaFoldDB" id="A0A7K3LXI3"/>
<keyword evidence="5" id="KW-1185">Reference proteome</keyword>
<dbReference type="PROSITE" id="PS51318">
    <property type="entry name" value="TAT"/>
    <property type="match status" value="1"/>
</dbReference>
<dbReference type="InterPro" id="IPR036505">
    <property type="entry name" value="Amidase/PGRP_sf"/>
</dbReference>
<dbReference type="SMART" id="SM00701">
    <property type="entry name" value="PGRP"/>
    <property type="match status" value="1"/>
</dbReference>
<dbReference type="InterPro" id="IPR015510">
    <property type="entry name" value="PGRP"/>
</dbReference>
<evidence type="ECO:0000313" key="4">
    <source>
        <dbReference type="EMBL" id="NDL55695.1"/>
    </source>
</evidence>
<comment type="caution">
    <text evidence="4">The sequence shown here is derived from an EMBL/GenBank/DDBJ whole genome shotgun (WGS) entry which is preliminary data.</text>
</comment>
<dbReference type="Proteomes" id="UP000460435">
    <property type="component" value="Unassembled WGS sequence"/>
</dbReference>
<evidence type="ECO:0000313" key="5">
    <source>
        <dbReference type="Proteomes" id="UP000460435"/>
    </source>
</evidence>
<dbReference type="GO" id="GO:0008270">
    <property type="term" value="F:zinc ion binding"/>
    <property type="evidence" value="ECO:0007669"/>
    <property type="project" value="InterPro"/>
</dbReference>
<dbReference type="GO" id="GO:0008745">
    <property type="term" value="F:N-acetylmuramoyl-L-alanine amidase activity"/>
    <property type="evidence" value="ECO:0007669"/>
    <property type="project" value="InterPro"/>
</dbReference>
<organism evidence="4 5">
    <name type="scientific">Phytoactinopolyspora mesophila</name>
    <dbReference type="NCBI Taxonomy" id="2650750"/>
    <lineage>
        <taxon>Bacteria</taxon>
        <taxon>Bacillati</taxon>
        <taxon>Actinomycetota</taxon>
        <taxon>Actinomycetes</taxon>
        <taxon>Jiangellales</taxon>
        <taxon>Jiangellaceae</taxon>
        <taxon>Phytoactinopolyspora</taxon>
    </lineage>
</organism>
<dbReference type="InterPro" id="IPR002502">
    <property type="entry name" value="Amidase_domain"/>
</dbReference>
<dbReference type="InterPro" id="IPR006311">
    <property type="entry name" value="TAT_signal"/>
</dbReference>
<dbReference type="EMBL" id="WLZY01000001">
    <property type="protein sequence ID" value="NDL55695.1"/>
    <property type="molecule type" value="Genomic_DNA"/>
</dbReference>
<feature type="domain" description="N-acetylmuramoyl-L-alanine amidase" evidence="2">
    <location>
        <begin position="220"/>
        <end position="372"/>
    </location>
</feature>
<evidence type="ECO:0000259" key="2">
    <source>
        <dbReference type="SMART" id="SM00644"/>
    </source>
</evidence>
<evidence type="ECO:0000259" key="3">
    <source>
        <dbReference type="SMART" id="SM00701"/>
    </source>
</evidence>
<dbReference type="PANTHER" id="PTHR11022">
    <property type="entry name" value="PEPTIDOGLYCAN RECOGNITION PROTEIN"/>
    <property type="match status" value="1"/>
</dbReference>
<feature type="domain" description="Peptidoglycan recognition protein family" evidence="3">
    <location>
        <begin position="209"/>
        <end position="355"/>
    </location>
</feature>
<comment type="similarity">
    <text evidence="1">Belongs to the N-acetylmuramoyl-L-alanine amidase 2 family.</text>
</comment>
<proteinExistence type="inferred from homology"/>
<gene>
    <name evidence="4" type="ORF">F7O44_01280</name>
</gene>
<dbReference type="PANTHER" id="PTHR11022:SF41">
    <property type="entry name" value="PEPTIDOGLYCAN-RECOGNITION PROTEIN LC-RELATED"/>
    <property type="match status" value="1"/>
</dbReference>
<dbReference type="InterPro" id="IPR006619">
    <property type="entry name" value="PGRP_domain_met/bac"/>
</dbReference>
<name>A0A7K3LXI3_9ACTN</name>
<dbReference type="SUPFAM" id="SSF55846">
    <property type="entry name" value="N-acetylmuramoyl-L-alanine amidase-like"/>
    <property type="match status" value="1"/>
</dbReference>
<protein>
    <submittedName>
        <fullName evidence="4">N-acetylmuramoyl-L-alanine amidase</fullName>
    </submittedName>
</protein>
<dbReference type="SMART" id="SM00644">
    <property type="entry name" value="Ami_2"/>
    <property type="match status" value="1"/>
</dbReference>
<reference evidence="4 5" key="1">
    <citation type="submission" date="2019-11" db="EMBL/GenBank/DDBJ databases">
        <authorList>
            <person name="Li X.-J."/>
            <person name="Feng X.-M."/>
        </authorList>
    </citation>
    <scope>NUCLEOTIDE SEQUENCE [LARGE SCALE GENOMIC DNA]</scope>
    <source>
        <strain evidence="4 5">XMNu-373</strain>
    </source>
</reference>
<dbReference type="Pfam" id="PF01510">
    <property type="entry name" value="Amidase_2"/>
    <property type="match status" value="1"/>
</dbReference>